<dbReference type="InterPro" id="IPR050463">
    <property type="entry name" value="Gfo/Idh/MocA_oxidrdct_glycsds"/>
</dbReference>
<reference evidence="5" key="1">
    <citation type="journal article" date="2019" name="Int. J. Syst. Evol. Microbiol.">
        <title>The Global Catalogue of Microorganisms (GCM) 10K type strain sequencing project: providing services to taxonomists for standard genome sequencing and annotation.</title>
        <authorList>
            <consortium name="The Broad Institute Genomics Platform"/>
            <consortium name="The Broad Institute Genome Sequencing Center for Infectious Disease"/>
            <person name="Wu L."/>
            <person name="Ma J."/>
        </authorList>
    </citation>
    <scope>NUCLEOTIDE SEQUENCE [LARGE SCALE GENOMIC DNA]</scope>
    <source>
        <strain evidence="5">CCUG 53270</strain>
    </source>
</reference>
<name>A0ABW3UHB2_9BACL</name>
<dbReference type="Gene3D" id="3.30.360.10">
    <property type="entry name" value="Dihydrodipicolinate Reductase, domain 2"/>
    <property type="match status" value="1"/>
</dbReference>
<dbReference type="PANTHER" id="PTHR43818:SF11">
    <property type="entry name" value="BCDNA.GH03377"/>
    <property type="match status" value="1"/>
</dbReference>
<accession>A0ABW3UHB2</accession>
<dbReference type="RefSeq" id="WP_345586795.1">
    <property type="nucleotide sequence ID" value="NZ_BAABJG010000006.1"/>
</dbReference>
<dbReference type="SUPFAM" id="SSF55347">
    <property type="entry name" value="Glyceraldehyde-3-phosphate dehydrogenase-like, C-terminal domain"/>
    <property type="match status" value="1"/>
</dbReference>
<dbReference type="EMBL" id="JBHTLU010000013">
    <property type="protein sequence ID" value="MFD1220025.1"/>
    <property type="molecule type" value="Genomic_DNA"/>
</dbReference>
<dbReference type="Pfam" id="PF22725">
    <property type="entry name" value="GFO_IDH_MocA_C3"/>
    <property type="match status" value="1"/>
</dbReference>
<dbReference type="InterPro" id="IPR036291">
    <property type="entry name" value="NAD(P)-bd_dom_sf"/>
</dbReference>
<evidence type="ECO:0000256" key="1">
    <source>
        <dbReference type="ARBA" id="ARBA00023002"/>
    </source>
</evidence>
<keyword evidence="1" id="KW-0560">Oxidoreductase</keyword>
<dbReference type="Pfam" id="PF01408">
    <property type="entry name" value="GFO_IDH_MocA"/>
    <property type="match status" value="1"/>
</dbReference>
<dbReference type="PANTHER" id="PTHR43818">
    <property type="entry name" value="BCDNA.GH03377"/>
    <property type="match status" value="1"/>
</dbReference>
<evidence type="ECO:0000313" key="4">
    <source>
        <dbReference type="EMBL" id="MFD1220025.1"/>
    </source>
</evidence>
<evidence type="ECO:0000259" key="3">
    <source>
        <dbReference type="Pfam" id="PF22725"/>
    </source>
</evidence>
<protein>
    <submittedName>
        <fullName evidence="4">Gfo/Idh/MocA family protein</fullName>
    </submittedName>
</protein>
<evidence type="ECO:0000259" key="2">
    <source>
        <dbReference type="Pfam" id="PF01408"/>
    </source>
</evidence>
<dbReference type="Proteomes" id="UP001597180">
    <property type="component" value="Unassembled WGS sequence"/>
</dbReference>
<sequence length="340" mass="38042">MNIRIGMIGAGGIAKSRHLPNLKEIEGVELAAVANRRYENAQKAAEQFGFRKVYKTWQEVADDSEVDTVFICTPPILHREISEYCIARGKHVFSQARMAMNLEDALQMYKLDQSTSLTTMLCPPPNYMKVEPFVMQLLKDGELGEVRHVHLTHPSSQYADASKPLYWRQRADLQGINVLDVGIMGEVLNKWFGPLQSLCADGRIWVEERPQDGDGRSRVELPDSVTVLGQFARGPLLTALFTGAVQGGQSQLTIYGSKGTLTCYPERTQLVLHAGGEERKLEVPEAQRKEWTVERDFIQAVRSGTKGSPSFTDGVRYMAFTQAVMDSIRTGQRVEVAHIE</sequence>
<feature type="domain" description="GFO/IDH/MocA-like oxidoreductase" evidence="3">
    <location>
        <begin position="135"/>
        <end position="261"/>
    </location>
</feature>
<dbReference type="SUPFAM" id="SSF51735">
    <property type="entry name" value="NAD(P)-binding Rossmann-fold domains"/>
    <property type="match status" value="1"/>
</dbReference>
<dbReference type="InterPro" id="IPR055170">
    <property type="entry name" value="GFO_IDH_MocA-like_dom"/>
</dbReference>
<dbReference type="InterPro" id="IPR000683">
    <property type="entry name" value="Gfo/Idh/MocA-like_OxRdtase_N"/>
</dbReference>
<comment type="caution">
    <text evidence="4">The sequence shown here is derived from an EMBL/GenBank/DDBJ whole genome shotgun (WGS) entry which is preliminary data.</text>
</comment>
<gene>
    <name evidence="4" type="ORF">ACFQ4B_07840</name>
</gene>
<proteinExistence type="predicted"/>
<feature type="domain" description="Gfo/Idh/MocA-like oxidoreductase N-terminal" evidence="2">
    <location>
        <begin position="3"/>
        <end position="118"/>
    </location>
</feature>
<organism evidence="4 5">
    <name type="scientific">Paenibacillus vulneris</name>
    <dbReference type="NCBI Taxonomy" id="1133364"/>
    <lineage>
        <taxon>Bacteria</taxon>
        <taxon>Bacillati</taxon>
        <taxon>Bacillota</taxon>
        <taxon>Bacilli</taxon>
        <taxon>Bacillales</taxon>
        <taxon>Paenibacillaceae</taxon>
        <taxon>Paenibacillus</taxon>
    </lineage>
</organism>
<evidence type="ECO:0000313" key="5">
    <source>
        <dbReference type="Proteomes" id="UP001597180"/>
    </source>
</evidence>
<keyword evidence="5" id="KW-1185">Reference proteome</keyword>
<dbReference type="Gene3D" id="3.40.50.720">
    <property type="entry name" value="NAD(P)-binding Rossmann-like Domain"/>
    <property type="match status" value="1"/>
</dbReference>